<evidence type="ECO:0000313" key="6">
    <source>
        <dbReference type="Proteomes" id="UP000319516"/>
    </source>
</evidence>
<dbReference type="Proteomes" id="UP000319516">
    <property type="component" value="Unassembled WGS sequence"/>
</dbReference>
<dbReference type="SUPFAM" id="SSF46785">
    <property type="entry name" value="Winged helix' DNA-binding domain"/>
    <property type="match status" value="1"/>
</dbReference>
<dbReference type="PROSITE" id="PS50949">
    <property type="entry name" value="HTH_GNTR"/>
    <property type="match status" value="1"/>
</dbReference>
<dbReference type="OrthoDB" id="4084810at2"/>
<dbReference type="Pfam" id="PF00392">
    <property type="entry name" value="GntR"/>
    <property type="match status" value="1"/>
</dbReference>
<dbReference type="SMART" id="SM00895">
    <property type="entry name" value="FCD"/>
    <property type="match status" value="1"/>
</dbReference>
<organism evidence="5 6">
    <name type="scientific">Ornithinicoccus hortensis</name>
    <dbReference type="NCBI Taxonomy" id="82346"/>
    <lineage>
        <taxon>Bacteria</taxon>
        <taxon>Bacillati</taxon>
        <taxon>Actinomycetota</taxon>
        <taxon>Actinomycetes</taxon>
        <taxon>Micrococcales</taxon>
        <taxon>Intrasporangiaceae</taxon>
        <taxon>Ornithinicoccus</taxon>
    </lineage>
</organism>
<dbReference type="SUPFAM" id="SSF48008">
    <property type="entry name" value="GntR ligand-binding domain-like"/>
    <property type="match status" value="1"/>
</dbReference>
<evidence type="ECO:0000256" key="3">
    <source>
        <dbReference type="ARBA" id="ARBA00023163"/>
    </source>
</evidence>
<dbReference type="GO" id="GO:0003677">
    <property type="term" value="F:DNA binding"/>
    <property type="evidence" value="ECO:0007669"/>
    <property type="project" value="UniProtKB-KW"/>
</dbReference>
<dbReference type="Pfam" id="PF07729">
    <property type="entry name" value="FCD"/>
    <property type="match status" value="1"/>
</dbReference>
<dbReference type="InterPro" id="IPR011711">
    <property type="entry name" value="GntR_C"/>
</dbReference>
<dbReference type="EMBL" id="VFOP01000001">
    <property type="protein sequence ID" value="TQL52301.1"/>
    <property type="molecule type" value="Genomic_DNA"/>
</dbReference>
<evidence type="ECO:0000256" key="2">
    <source>
        <dbReference type="ARBA" id="ARBA00023125"/>
    </source>
</evidence>
<name>A0A542YW45_9MICO</name>
<dbReference type="CDD" id="cd07377">
    <property type="entry name" value="WHTH_GntR"/>
    <property type="match status" value="1"/>
</dbReference>
<dbReference type="RefSeq" id="WP_141786189.1">
    <property type="nucleotide sequence ID" value="NZ_BAAAIK010000001.1"/>
</dbReference>
<sequence>MVSNDEVRPAGLTVDLTARVGDQVFRALRTAIVNGELPEGYRLRIRDLADELGTSVMPVREAIRRLEEIGLAEAVPYRGAVVKQLTGEELLNIYGVRRLLEVEAARAGVPHVDGATLEAAESEFTALELAITEQRAVDYLDRDEALLTLLYGASGNPVLVETITALWLRCRNYKIVGATQELTAGHPENLSLYQRQLLDAVASGDADAAGEVTAASIDAAIERIRTAFAG</sequence>
<keyword evidence="6" id="KW-1185">Reference proteome</keyword>
<dbReference type="PANTHER" id="PTHR43537">
    <property type="entry name" value="TRANSCRIPTIONAL REGULATOR, GNTR FAMILY"/>
    <property type="match status" value="1"/>
</dbReference>
<proteinExistence type="predicted"/>
<dbReference type="AlphaFoldDB" id="A0A542YW45"/>
<dbReference type="Gene3D" id="1.20.120.530">
    <property type="entry name" value="GntR ligand-binding domain-like"/>
    <property type="match status" value="1"/>
</dbReference>
<dbReference type="SMART" id="SM00345">
    <property type="entry name" value="HTH_GNTR"/>
    <property type="match status" value="1"/>
</dbReference>
<evidence type="ECO:0000259" key="4">
    <source>
        <dbReference type="PROSITE" id="PS50949"/>
    </source>
</evidence>
<dbReference type="InterPro" id="IPR036390">
    <property type="entry name" value="WH_DNA-bd_sf"/>
</dbReference>
<evidence type="ECO:0000313" key="5">
    <source>
        <dbReference type="EMBL" id="TQL52301.1"/>
    </source>
</evidence>
<feature type="domain" description="HTH gntR-type" evidence="4">
    <location>
        <begin position="18"/>
        <end position="85"/>
    </location>
</feature>
<dbReference type="InterPro" id="IPR008920">
    <property type="entry name" value="TF_FadR/GntR_C"/>
</dbReference>
<protein>
    <submittedName>
        <fullName evidence="5">DNA-binding GntR family transcriptional regulator</fullName>
    </submittedName>
</protein>
<reference evidence="5 6" key="1">
    <citation type="submission" date="2019-06" db="EMBL/GenBank/DDBJ databases">
        <title>Sequencing the genomes of 1000 actinobacteria strains.</title>
        <authorList>
            <person name="Klenk H.-P."/>
        </authorList>
    </citation>
    <scope>NUCLEOTIDE SEQUENCE [LARGE SCALE GENOMIC DNA]</scope>
    <source>
        <strain evidence="5 6">DSM 12335</strain>
    </source>
</reference>
<dbReference type="InterPro" id="IPR000524">
    <property type="entry name" value="Tscrpt_reg_HTH_GntR"/>
</dbReference>
<comment type="caution">
    <text evidence="5">The sequence shown here is derived from an EMBL/GenBank/DDBJ whole genome shotgun (WGS) entry which is preliminary data.</text>
</comment>
<dbReference type="InterPro" id="IPR036388">
    <property type="entry name" value="WH-like_DNA-bd_sf"/>
</dbReference>
<keyword evidence="1" id="KW-0805">Transcription regulation</keyword>
<evidence type="ECO:0000256" key="1">
    <source>
        <dbReference type="ARBA" id="ARBA00023015"/>
    </source>
</evidence>
<gene>
    <name evidence="5" type="ORF">FB467_3482</name>
</gene>
<dbReference type="GO" id="GO:0003700">
    <property type="term" value="F:DNA-binding transcription factor activity"/>
    <property type="evidence" value="ECO:0007669"/>
    <property type="project" value="InterPro"/>
</dbReference>
<dbReference type="PANTHER" id="PTHR43537:SF39">
    <property type="entry name" value="HTH-TYPE TRANSCRIPTIONAL REGULATOR MCBR"/>
    <property type="match status" value="1"/>
</dbReference>
<keyword evidence="2 5" id="KW-0238">DNA-binding</keyword>
<accession>A0A542YW45</accession>
<dbReference type="Gene3D" id="1.10.10.10">
    <property type="entry name" value="Winged helix-like DNA-binding domain superfamily/Winged helix DNA-binding domain"/>
    <property type="match status" value="1"/>
</dbReference>
<keyword evidence="3" id="KW-0804">Transcription</keyword>